<keyword evidence="2" id="KW-0812">Transmembrane</keyword>
<keyword evidence="2" id="KW-1133">Transmembrane helix</keyword>
<organism evidence="5 6">
    <name type="scientific">Limnoraphis robusta CCNP1315</name>
    <dbReference type="NCBI Taxonomy" id="3110306"/>
    <lineage>
        <taxon>Bacteria</taxon>
        <taxon>Bacillati</taxon>
        <taxon>Cyanobacteriota</taxon>
        <taxon>Cyanophyceae</taxon>
        <taxon>Oscillatoriophycideae</taxon>
        <taxon>Oscillatoriales</taxon>
        <taxon>Sirenicapillariaceae</taxon>
        <taxon>Limnoraphis</taxon>
    </lineage>
</organism>
<dbReference type="RefSeq" id="WP_323273430.1">
    <property type="nucleotide sequence ID" value="NZ_JAYGHT010000015.1"/>
</dbReference>
<evidence type="ECO:0000313" key="6">
    <source>
        <dbReference type="Proteomes" id="UP001301728"/>
    </source>
</evidence>
<sequence length="727" mass="82519">MNTSMTLIKLQLLESSEPGFHVNLTMLKSQEDFDSINGFLADPPPELETSLKNWQESYFQLDGVRKIYTRITPISIVCCSSSEQRNAVKFHLNQWLNNNDRRWQIFREELIYLLSKLRNLGEETGIILDVHHTPLSRLPWQEWQLLESHFPDTEIAIRVKGSDKIKSPPKSDKIKILMVIGTHEGLNTNQDLKIIQSLDKKEAEVTILIQPNKRELSDVFLKEDSYHIFVFSGHSGSDEQGKIGWIQINDSPNGSLSIDEFKNNFRFLIEKGLQLAIFNSCDGLGLAHQLAQLNLPRCIVMREPVPDEVAIRFLEYFFVEFTQNKSLFSSVNRAKKSLELFDYDDEKCPGAMWLPTLCIRESALSKPLTWQGLPSEKSRDQVNLTWIKKPLLIVFLGVVIITFWIIYDKTRPKHPAGCPQSAVLTSRKTNKKSNQCFAYVPNVPEGKIWHGGSTTWATIRKEVNPEIKKIFPQFDITYKDHLTLPPGSRTGIEMLLQGQLVFAESSRPLRDEELREARNRGFQLKQVPVGIDAIAVIVHPDLEISGLSIEQLKKIYLGQITNWKDVGGPDLKIIPYSRPTSGGTTQFFQENILGDQNFGNNVEFIPTTTQGIRQVTQNLAGIYYASAPEVVPSCGVKSISIRQSTGEWIAPYKGSLVSPENCPEQRNQLNLEAFKTNEYPLTRKVFVIIRLDNSIDQQAGEAYAELLLTDEGQKLIQKAGFIPLSSF</sequence>
<gene>
    <name evidence="5" type="ORF">VB854_07420</name>
</gene>
<evidence type="ECO:0000313" key="5">
    <source>
        <dbReference type="EMBL" id="MEA5518777.1"/>
    </source>
</evidence>
<evidence type="ECO:0000259" key="4">
    <source>
        <dbReference type="Pfam" id="PF12849"/>
    </source>
</evidence>
<proteinExistence type="predicted"/>
<comment type="caution">
    <text evidence="5">The sequence shown here is derived from an EMBL/GenBank/DDBJ whole genome shotgun (WGS) entry which is preliminary data.</text>
</comment>
<feature type="domain" description="PBP" evidence="4">
    <location>
        <begin position="451"/>
        <end position="711"/>
    </location>
</feature>
<accession>A0ABU5TV49</accession>
<dbReference type="Proteomes" id="UP001301728">
    <property type="component" value="Unassembled WGS sequence"/>
</dbReference>
<keyword evidence="2" id="KW-0472">Membrane</keyword>
<dbReference type="Gene3D" id="3.40.190.10">
    <property type="entry name" value="Periplasmic binding protein-like II"/>
    <property type="match status" value="2"/>
</dbReference>
<keyword evidence="6" id="KW-1185">Reference proteome</keyword>
<evidence type="ECO:0000256" key="2">
    <source>
        <dbReference type="SAM" id="Phobius"/>
    </source>
</evidence>
<evidence type="ECO:0000259" key="3">
    <source>
        <dbReference type="Pfam" id="PF12770"/>
    </source>
</evidence>
<dbReference type="PANTHER" id="PTHR30570">
    <property type="entry name" value="PERIPLASMIC PHOSPHATE BINDING COMPONENT OF PHOSPHATE ABC TRANSPORTER"/>
    <property type="match status" value="1"/>
</dbReference>
<protein>
    <submittedName>
        <fullName evidence="5">Substrate-binding domain-containing protein</fullName>
    </submittedName>
</protein>
<feature type="transmembrane region" description="Helical" evidence="2">
    <location>
        <begin position="390"/>
        <end position="407"/>
    </location>
</feature>
<dbReference type="InterPro" id="IPR024370">
    <property type="entry name" value="PBP_domain"/>
</dbReference>
<dbReference type="InterPro" id="IPR024983">
    <property type="entry name" value="CHAT_dom"/>
</dbReference>
<dbReference type="EMBL" id="JAYGHT010000015">
    <property type="protein sequence ID" value="MEA5518777.1"/>
    <property type="molecule type" value="Genomic_DNA"/>
</dbReference>
<dbReference type="SUPFAM" id="SSF53850">
    <property type="entry name" value="Periplasmic binding protein-like II"/>
    <property type="match status" value="1"/>
</dbReference>
<dbReference type="PANTHER" id="PTHR30570:SF1">
    <property type="entry name" value="PHOSPHATE-BINDING PROTEIN PSTS"/>
    <property type="match status" value="1"/>
</dbReference>
<feature type="domain" description="CHAT" evidence="3">
    <location>
        <begin position="188"/>
        <end position="338"/>
    </location>
</feature>
<keyword evidence="1" id="KW-0732">Signal</keyword>
<name>A0ABU5TV49_9CYAN</name>
<dbReference type="InterPro" id="IPR050811">
    <property type="entry name" value="Phosphate_ABC_transporter"/>
</dbReference>
<dbReference type="Pfam" id="PF12770">
    <property type="entry name" value="CHAT"/>
    <property type="match status" value="1"/>
</dbReference>
<evidence type="ECO:0000256" key="1">
    <source>
        <dbReference type="ARBA" id="ARBA00022729"/>
    </source>
</evidence>
<dbReference type="Pfam" id="PF12849">
    <property type="entry name" value="PBP_like_2"/>
    <property type="match status" value="1"/>
</dbReference>
<reference evidence="5 6" key="1">
    <citation type="submission" date="2023-12" db="EMBL/GenBank/DDBJ databases">
        <title>Baltic Sea Cyanobacteria.</title>
        <authorList>
            <person name="Delbaje E."/>
            <person name="Fewer D.P."/>
            <person name="Shishido T.K."/>
        </authorList>
    </citation>
    <scope>NUCLEOTIDE SEQUENCE [LARGE SCALE GENOMIC DNA]</scope>
    <source>
        <strain evidence="5 6">CCNP 1315</strain>
    </source>
</reference>